<dbReference type="PROSITE" id="PS50127">
    <property type="entry name" value="UBC_2"/>
    <property type="match status" value="1"/>
</dbReference>
<dbReference type="OrthoDB" id="1158011at2759"/>
<feature type="domain" description="UBC core" evidence="3">
    <location>
        <begin position="11"/>
        <end position="166"/>
    </location>
</feature>
<comment type="caution">
    <text evidence="4">The sequence shown here is derived from an EMBL/GenBank/DDBJ whole genome shotgun (WGS) entry which is preliminary data.</text>
</comment>
<dbReference type="PANTHER" id="PTHR24067">
    <property type="entry name" value="UBIQUITIN-CONJUGATING ENZYME E2"/>
    <property type="match status" value="1"/>
</dbReference>
<dbReference type="InterPro" id="IPR000608">
    <property type="entry name" value="UBC"/>
</dbReference>
<dbReference type="InterPro" id="IPR016135">
    <property type="entry name" value="UBQ-conjugating_enzyme/RWD"/>
</dbReference>
<evidence type="ECO:0000313" key="4">
    <source>
        <dbReference type="EMBL" id="KAG2239101.1"/>
    </source>
</evidence>
<feature type="region of interest" description="Disordered" evidence="1">
    <location>
        <begin position="171"/>
        <end position="202"/>
    </location>
</feature>
<dbReference type="Gene3D" id="3.10.110.10">
    <property type="entry name" value="Ubiquitin Conjugating Enzyme"/>
    <property type="match status" value="1"/>
</dbReference>
<proteinExistence type="predicted"/>
<organism evidence="4 5">
    <name type="scientific">Brassica carinata</name>
    <name type="common">Ethiopian mustard</name>
    <name type="synonym">Abyssinian cabbage</name>
    <dbReference type="NCBI Taxonomy" id="52824"/>
    <lineage>
        <taxon>Eukaryota</taxon>
        <taxon>Viridiplantae</taxon>
        <taxon>Streptophyta</taxon>
        <taxon>Embryophyta</taxon>
        <taxon>Tracheophyta</taxon>
        <taxon>Spermatophyta</taxon>
        <taxon>Magnoliopsida</taxon>
        <taxon>eudicotyledons</taxon>
        <taxon>Gunneridae</taxon>
        <taxon>Pentapetalae</taxon>
        <taxon>rosids</taxon>
        <taxon>malvids</taxon>
        <taxon>Brassicales</taxon>
        <taxon>Brassicaceae</taxon>
        <taxon>Brassiceae</taxon>
        <taxon>Brassica</taxon>
    </lineage>
</organism>
<name>A0A8X7TFF1_BRACI</name>
<keyword evidence="2" id="KW-0812">Transmembrane</keyword>
<evidence type="ECO:0000313" key="5">
    <source>
        <dbReference type="Proteomes" id="UP000886595"/>
    </source>
</evidence>
<dbReference type="SMART" id="SM00212">
    <property type="entry name" value="UBCc"/>
    <property type="match status" value="1"/>
</dbReference>
<keyword evidence="2" id="KW-1133">Transmembrane helix</keyword>
<keyword evidence="5" id="KW-1185">Reference proteome</keyword>
<protein>
    <recommendedName>
        <fullName evidence="3">UBC core domain-containing protein</fullName>
    </recommendedName>
</protein>
<gene>
    <name evidence="4" type="ORF">Bca52824_089961</name>
</gene>
<dbReference type="SUPFAM" id="SSF54495">
    <property type="entry name" value="UBC-like"/>
    <property type="match status" value="1"/>
</dbReference>
<dbReference type="FunFam" id="3.10.110.10:FF:000056">
    <property type="entry name" value="ubiquitin-conjugating enzyme E2 32"/>
    <property type="match status" value="1"/>
</dbReference>
<dbReference type="Pfam" id="PF00179">
    <property type="entry name" value="UQ_con"/>
    <property type="match status" value="1"/>
</dbReference>
<evidence type="ECO:0000256" key="1">
    <source>
        <dbReference type="SAM" id="MobiDB-lite"/>
    </source>
</evidence>
<reference evidence="4 5" key="1">
    <citation type="submission" date="2020-02" db="EMBL/GenBank/DDBJ databases">
        <authorList>
            <person name="Ma Q."/>
            <person name="Huang Y."/>
            <person name="Song X."/>
            <person name="Pei D."/>
        </authorList>
    </citation>
    <scope>NUCLEOTIDE SEQUENCE [LARGE SCALE GENOMIC DNA]</scope>
    <source>
        <strain evidence="4">Sxm20200214</strain>
        <tissue evidence="4">Leaf</tissue>
    </source>
</reference>
<evidence type="ECO:0000259" key="3">
    <source>
        <dbReference type="PROSITE" id="PS50127"/>
    </source>
</evidence>
<dbReference type="AlphaFoldDB" id="A0A8X7TFF1"/>
<feature type="region of interest" description="Disordered" evidence="1">
    <location>
        <begin position="139"/>
        <end position="158"/>
    </location>
</feature>
<dbReference type="InterPro" id="IPR050113">
    <property type="entry name" value="Ub_conjugating_enzyme"/>
</dbReference>
<evidence type="ECO:0000256" key="2">
    <source>
        <dbReference type="SAM" id="Phobius"/>
    </source>
</evidence>
<sequence>MADERYNRKNPAVKRILQEVKEMQANPSDDFMSLPLEENIFEWQFAIRGPSETEFEGGIYHGRIQLPSDYPFKPPSFLLLTPSGRFETNTKICLSISNYHPEHWQPSWSVRTALVALIAFMPSNPSGAIGSVDYPKEERRALATKSRESPPKYGSPERQKVIDEIHQYMLSKTPSPKPNPEECNKTSSADSDGQSQTKLQDAEAAIAEPVTAVEENVVDQIAEEAGQTVVPGANATVEVAAGDNRDGLVRRREQGAVVVRAAQRRGDDRLFTWAAVGLTIAIVVLLLKKLVRSSGHGAVFMDES</sequence>
<dbReference type="EMBL" id="JAAMPC010001604">
    <property type="protein sequence ID" value="KAG2239101.1"/>
    <property type="molecule type" value="Genomic_DNA"/>
</dbReference>
<feature type="transmembrane region" description="Helical" evidence="2">
    <location>
        <begin position="270"/>
        <end position="287"/>
    </location>
</feature>
<accession>A0A8X7TFF1</accession>
<dbReference type="Proteomes" id="UP000886595">
    <property type="component" value="Unassembled WGS sequence"/>
</dbReference>
<feature type="compositionally biased region" description="Polar residues" evidence="1">
    <location>
        <begin position="185"/>
        <end position="199"/>
    </location>
</feature>
<dbReference type="CDD" id="cd23799">
    <property type="entry name" value="UBCc_UBE2J"/>
    <property type="match status" value="1"/>
</dbReference>
<keyword evidence="2" id="KW-0472">Membrane</keyword>